<comment type="caution">
    <text evidence="1">The sequence shown here is derived from an EMBL/GenBank/DDBJ whole genome shotgun (WGS) entry which is preliminary data.</text>
</comment>
<proteinExistence type="predicted"/>
<name>A0A9K3DBN6_9EUKA</name>
<dbReference type="Proteomes" id="UP000265618">
    <property type="component" value="Unassembled WGS sequence"/>
</dbReference>
<reference evidence="1 2" key="1">
    <citation type="journal article" date="2018" name="PLoS ONE">
        <title>The draft genome of Kipferlia bialata reveals reductive genome evolution in fornicate parasites.</title>
        <authorList>
            <person name="Tanifuji G."/>
            <person name="Takabayashi S."/>
            <person name="Kume K."/>
            <person name="Takagi M."/>
            <person name="Nakayama T."/>
            <person name="Kamikawa R."/>
            <person name="Inagaki Y."/>
            <person name="Hashimoto T."/>
        </authorList>
    </citation>
    <scope>NUCLEOTIDE SEQUENCE [LARGE SCALE GENOMIC DNA]</scope>
    <source>
        <strain evidence="1">NY0173</strain>
    </source>
</reference>
<feature type="non-terminal residue" evidence="1">
    <location>
        <position position="63"/>
    </location>
</feature>
<dbReference type="EMBL" id="BDIP01009918">
    <property type="protein sequence ID" value="GIQ92529.1"/>
    <property type="molecule type" value="Genomic_DNA"/>
</dbReference>
<sequence>FKVRFSKLPQRVGTTYSPGAYVARFAFKPPPNLPCSFRGQSGRLNCNAEVVYRTIMVVGDPQK</sequence>
<dbReference type="AlphaFoldDB" id="A0A9K3DBN6"/>
<protein>
    <submittedName>
        <fullName evidence="1">Uncharacterized protein</fullName>
    </submittedName>
</protein>
<organism evidence="1 2">
    <name type="scientific">Kipferlia bialata</name>
    <dbReference type="NCBI Taxonomy" id="797122"/>
    <lineage>
        <taxon>Eukaryota</taxon>
        <taxon>Metamonada</taxon>
        <taxon>Carpediemonas-like organisms</taxon>
        <taxon>Kipferlia</taxon>
    </lineage>
</organism>
<keyword evidence="2" id="KW-1185">Reference proteome</keyword>
<evidence type="ECO:0000313" key="2">
    <source>
        <dbReference type="Proteomes" id="UP000265618"/>
    </source>
</evidence>
<gene>
    <name evidence="1" type="ORF">KIPB_016353</name>
</gene>
<evidence type="ECO:0000313" key="1">
    <source>
        <dbReference type="EMBL" id="GIQ92529.1"/>
    </source>
</evidence>
<accession>A0A9K3DBN6</accession>
<feature type="non-terminal residue" evidence="1">
    <location>
        <position position="1"/>
    </location>
</feature>